<comment type="function">
    <text evidence="7">Involved in cytoplasm to vacuole transport (Cvt), pexophagy, mitophagy and nucleophagy. Recruits mitochondria for their selective degradation via autophagy (mitophagy) during starvation. Works as scaffold proteins that recruit ATG proteins to the pre-autophagosome (PAS), the site of vesicle/autophagosome formation. Required for the Cvt vesicles completion.</text>
</comment>
<name>A0AAJ0HUF5_9PEZI</name>
<comment type="similarity">
    <text evidence="1 7">Belongs to the ATG11 family.</text>
</comment>
<dbReference type="Proteomes" id="UP001275084">
    <property type="component" value="Unassembled WGS sequence"/>
</dbReference>
<evidence type="ECO:0000259" key="11">
    <source>
        <dbReference type="Pfam" id="PF10377"/>
    </source>
</evidence>
<dbReference type="EMBL" id="JAUIQD010000001">
    <property type="protein sequence ID" value="KAK3362829.1"/>
    <property type="molecule type" value="Genomic_DNA"/>
</dbReference>
<dbReference type="InterPro" id="IPR019460">
    <property type="entry name" value="Atg11_C"/>
</dbReference>
<keyword evidence="13" id="KW-1185">Reference proteome</keyword>
<dbReference type="GO" id="GO:0060090">
    <property type="term" value="F:molecular adaptor activity"/>
    <property type="evidence" value="ECO:0007669"/>
    <property type="project" value="TreeGrafter"/>
</dbReference>
<feature type="region of interest" description="Disordered" evidence="9">
    <location>
        <begin position="1207"/>
        <end position="1235"/>
    </location>
</feature>
<dbReference type="PANTHER" id="PTHR13222">
    <property type="entry name" value="RB1-INDUCIBLE COILED-COIL"/>
    <property type="match status" value="1"/>
</dbReference>
<feature type="region of interest" description="Disordered" evidence="9">
    <location>
        <begin position="1027"/>
        <end position="1058"/>
    </location>
</feature>
<dbReference type="GO" id="GO:0061709">
    <property type="term" value="P:reticulophagy"/>
    <property type="evidence" value="ECO:0007669"/>
    <property type="project" value="TreeGrafter"/>
</dbReference>
<proteinExistence type="inferred from homology"/>
<feature type="domain" description="Autophagy-related protein 11 C-terminal" evidence="11">
    <location>
        <begin position="1103"/>
        <end position="1249"/>
    </location>
</feature>
<gene>
    <name evidence="12" type="ORF">B0T25DRAFT_525496</name>
</gene>
<keyword evidence="4 7" id="KW-0653">Protein transport</keyword>
<comment type="subunit">
    <text evidence="7">Homodimer.</text>
</comment>
<feature type="region of interest" description="Disordered" evidence="9">
    <location>
        <begin position="595"/>
        <end position="630"/>
    </location>
</feature>
<feature type="coiled-coil region" evidence="8">
    <location>
        <begin position="633"/>
        <end position="798"/>
    </location>
</feature>
<feature type="domain" description="Autophagy protein ATG17-like" evidence="10">
    <location>
        <begin position="109"/>
        <end position="457"/>
    </location>
</feature>
<dbReference type="PANTHER" id="PTHR13222:SF1">
    <property type="entry name" value="RB1-INDUCIBLE COILED-COIL PROTEIN 1"/>
    <property type="match status" value="1"/>
</dbReference>
<evidence type="ECO:0000259" key="10">
    <source>
        <dbReference type="Pfam" id="PF04108"/>
    </source>
</evidence>
<reference evidence="12" key="1">
    <citation type="journal article" date="2023" name="Mol. Phylogenet. Evol.">
        <title>Genome-scale phylogeny and comparative genomics of the fungal order Sordariales.</title>
        <authorList>
            <person name="Hensen N."/>
            <person name="Bonometti L."/>
            <person name="Westerberg I."/>
            <person name="Brannstrom I.O."/>
            <person name="Guillou S."/>
            <person name="Cros-Aarteil S."/>
            <person name="Calhoun S."/>
            <person name="Haridas S."/>
            <person name="Kuo A."/>
            <person name="Mondo S."/>
            <person name="Pangilinan J."/>
            <person name="Riley R."/>
            <person name="LaButti K."/>
            <person name="Andreopoulos B."/>
            <person name="Lipzen A."/>
            <person name="Chen C."/>
            <person name="Yan M."/>
            <person name="Daum C."/>
            <person name="Ng V."/>
            <person name="Clum A."/>
            <person name="Steindorff A."/>
            <person name="Ohm R.A."/>
            <person name="Martin F."/>
            <person name="Silar P."/>
            <person name="Natvig D.O."/>
            <person name="Lalanne C."/>
            <person name="Gautier V."/>
            <person name="Ament-Velasquez S.L."/>
            <person name="Kruys A."/>
            <person name="Hutchinson M.I."/>
            <person name="Powell A.J."/>
            <person name="Barry K."/>
            <person name="Miller A.N."/>
            <person name="Grigoriev I.V."/>
            <person name="Debuchy R."/>
            <person name="Gladieux P."/>
            <person name="Hiltunen Thoren M."/>
            <person name="Johannesson H."/>
        </authorList>
    </citation>
    <scope>NUCLEOTIDE SEQUENCE</scope>
    <source>
        <strain evidence="12">CBS 955.72</strain>
    </source>
</reference>
<keyword evidence="5 7" id="KW-0072">Autophagy</keyword>
<dbReference type="GO" id="GO:0019901">
    <property type="term" value="F:protein kinase binding"/>
    <property type="evidence" value="ECO:0007669"/>
    <property type="project" value="TreeGrafter"/>
</dbReference>
<feature type="coiled-coil region" evidence="8">
    <location>
        <begin position="1109"/>
        <end position="1136"/>
    </location>
</feature>
<dbReference type="InterPro" id="IPR040040">
    <property type="entry name" value="ATG11"/>
</dbReference>
<keyword evidence="6 8" id="KW-0175">Coiled coil</keyword>
<dbReference type="Pfam" id="PF04108">
    <property type="entry name" value="ATG17_like"/>
    <property type="match status" value="1"/>
</dbReference>
<sequence>MATQVLIAHTGQRLQIDAAQFSSLDDFKASVAQQSSIPIQCIITLTPQGRPLKLQTVQTEKEIYVYDNRLTQASSPGASPSLNPELPVPKRYSISTPPNSIDDTRSVSSWQELFKARRAWTLKAVDDCSQMAAATHERYSEMDVMLRCLDAAVANLESVIKGLEPKYVELKKWVPAAQADYGALTTGWEQYLSLARSVPISPLMVRFMTGRDIGGAKGRPQRQTTLEDLVDLETARKAGRLAPASLRKFSGRIADLDKVAARLFQDAEDLFREFEKTVARSALSHDRESFQLLQDIEAVAKKIDTDFQTTLEYSSSARDVLQASKIAANHTERLLPSIRNRVMEMDEMLRYATQARNSLAAESIEFMRNITDLTALSHSVKSQVNSVNQEDELATFDYLRLIQQVPYMYASFVAEAVQRREWLDKVRQDSSTLANEMALFQDEEVKRRRRWQKSVGDAYGPETSTTEGKVPGLEVNLLGEDEQWPAMTREELEDFYGLLQAQKAEPELISDIGKMIADMKTPTRQQSKRMKAFKNGSIHEAALGRSGLLIRGDGDLFQSLQEDKSKLESKLKTAESRVRRLEDLLHRQTQASRPSLGNLFHMPNQQLSDRNDSTISVKSPRVSEEQRGSLEGNDSLLHRIQQLEAELNAEKERSAIFEKDLSARMTIHNDMKGQMEEVNSTKKDLLENMEALKREFVEERKSLEDEIKRLQARLEDTEDEIEHFGESRENEKASYDERVRSLELEVERLLTEKHDETLETQEQVNFLHKEAHLQSERIESQERQLQVSQDEAKGLTEKLRLSADQAKFQFNALRGLWEQLSADAAVPDDLSELIKGISGKLADVLVKVHGHGRDIVLLQLDIDSAQGATKTLRAELESTKAKLSAEEAVSTRLREALADQNAKVTALEGELAEGRQQLSQLRVKIADGETGSESLRKRLEEEEARVTSLTEELALWQFQAGNLEEEARHTKGRLQESEAKFSNLTRRFESRTEHSKDLTQKLYSQNERLARLLDRLGFSLTRQSGSMVIQKTPRSERSVQNANDSDPGSSLRRSGTLNSRISNDSADLELLYWFDSADIEAESTKYNAYMASFGSFDMDAFSEAVYRRVKDVEHMARKLQRDARGYREKAHTLQKESHDKIAFKYFKEGDLALFLPTRNQTTGAWAAFNVGFPHYFLREQEAHRLRSREWLVARISRIQERVVDLSKSLQHQAAAPRKDNTAETESLNDEENDNPFDLSDGLRWYLIDALEDKPGAPSTPGLAKTTVAMNNVAVEADRQTLGRLGAKGSGPSGIEGVSKSLSKSLESRRSSTGSRKALPFAIGVARGRESALASETNSLRAAATDTPGATSPTQQHAALPGTPAQLVEQLPSNEQYGRPSQQPSQSQSEVRNDMDSLIGP</sequence>
<keyword evidence="7" id="KW-0926">Vacuole</keyword>
<dbReference type="GO" id="GO:0034517">
    <property type="term" value="P:ribophagy"/>
    <property type="evidence" value="ECO:0007669"/>
    <property type="project" value="TreeGrafter"/>
</dbReference>
<reference evidence="12" key="2">
    <citation type="submission" date="2023-06" db="EMBL/GenBank/DDBJ databases">
        <authorList>
            <consortium name="Lawrence Berkeley National Laboratory"/>
            <person name="Haridas S."/>
            <person name="Hensen N."/>
            <person name="Bonometti L."/>
            <person name="Westerberg I."/>
            <person name="Brannstrom I.O."/>
            <person name="Guillou S."/>
            <person name="Cros-Aarteil S."/>
            <person name="Calhoun S."/>
            <person name="Kuo A."/>
            <person name="Mondo S."/>
            <person name="Pangilinan J."/>
            <person name="Riley R."/>
            <person name="Labutti K."/>
            <person name="Andreopoulos B."/>
            <person name="Lipzen A."/>
            <person name="Chen C."/>
            <person name="Yanf M."/>
            <person name="Daum C."/>
            <person name="Ng V."/>
            <person name="Clum A."/>
            <person name="Steindorff A."/>
            <person name="Ohm R."/>
            <person name="Martin F."/>
            <person name="Silar P."/>
            <person name="Natvig D."/>
            <person name="Lalanne C."/>
            <person name="Gautier V."/>
            <person name="Ament-Velasquez S.L."/>
            <person name="Kruys A."/>
            <person name="Hutchinson M.I."/>
            <person name="Powell A.J."/>
            <person name="Barry K."/>
            <person name="Miller A.N."/>
            <person name="Grigoriev I.V."/>
            <person name="Debuchy R."/>
            <person name="Gladieux P."/>
            <person name="Thoren M.H."/>
            <person name="Johannesson H."/>
        </authorList>
    </citation>
    <scope>NUCLEOTIDE SEQUENCE</scope>
    <source>
        <strain evidence="12">CBS 955.72</strain>
    </source>
</reference>
<keyword evidence="7" id="KW-0472">Membrane</keyword>
<comment type="subcellular location">
    <subcellularLocation>
        <location evidence="7">Preautophagosomal structure membrane</location>
        <topology evidence="7">Peripheral membrane protein</topology>
    </subcellularLocation>
    <subcellularLocation>
        <location evidence="7">Vacuole membrane</location>
        <topology evidence="7">Peripheral membrane protein</topology>
    </subcellularLocation>
    <text evidence="7">During pexophagy, accumulates in the vacuolar membrane region, where the peroxisomes contact the vacuole.</text>
</comment>
<dbReference type="GO" id="GO:1990316">
    <property type="term" value="C:Atg1/ULK1 kinase complex"/>
    <property type="evidence" value="ECO:0007669"/>
    <property type="project" value="TreeGrafter"/>
</dbReference>
<feature type="compositionally biased region" description="Low complexity" evidence="9">
    <location>
        <begin position="1295"/>
        <end position="1314"/>
    </location>
</feature>
<evidence type="ECO:0000256" key="7">
    <source>
        <dbReference type="RuleBase" id="RU367075"/>
    </source>
</evidence>
<evidence type="ECO:0000256" key="1">
    <source>
        <dbReference type="ARBA" id="ARBA00009729"/>
    </source>
</evidence>
<evidence type="ECO:0000256" key="5">
    <source>
        <dbReference type="ARBA" id="ARBA00023006"/>
    </source>
</evidence>
<comment type="caution">
    <text evidence="12">The sequence shown here is derived from an EMBL/GenBank/DDBJ whole genome shotgun (WGS) entry which is preliminary data.</text>
</comment>
<feature type="compositionally biased region" description="Polar residues" evidence="9">
    <location>
        <begin position="1038"/>
        <end position="1058"/>
    </location>
</feature>
<dbReference type="GO" id="GO:0005774">
    <property type="term" value="C:vacuolar membrane"/>
    <property type="evidence" value="ECO:0007669"/>
    <property type="project" value="UniProtKB-SubCell"/>
</dbReference>
<keyword evidence="3 7" id="KW-0813">Transport</keyword>
<dbReference type="GO" id="GO:0034727">
    <property type="term" value="P:piecemeal microautophagy of the nucleus"/>
    <property type="evidence" value="ECO:0007669"/>
    <property type="project" value="TreeGrafter"/>
</dbReference>
<evidence type="ECO:0000256" key="2">
    <source>
        <dbReference type="ARBA" id="ARBA00013804"/>
    </source>
</evidence>
<evidence type="ECO:0000313" key="12">
    <source>
        <dbReference type="EMBL" id="KAK3362829.1"/>
    </source>
</evidence>
<feature type="compositionally biased region" description="Low complexity" evidence="9">
    <location>
        <begin position="1379"/>
        <end position="1388"/>
    </location>
</feature>
<evidence type="ECO:0000256" key="9">
    <source>
        <dbReference type="SAM" id="MobiDB-lite"/>
    </source>
</evidence>
<feature type="compositionally biased region" description="Polar residues" evidence="9">
    <location>
        <begin position="603"/>
        <end position="617"/>
    </location>
</feature>
<accession>A0AAJ0HUF5</accession>
<dbReference type="InterPro" id="IPR045326">
    <property type="entry name" value="ATG17-like_dom"/>
</dbReference>
<evidence type="ECO:0000256" key="6">
    <source>
        <dbReference type="ARBA" id="ARBA00023054"/>
    </source>
</evidence>
<organism evidence="12 13">
    <name type="scientific">Lasiosphaeria hispida</name>
    <dbReference type="NCBI Taxonomy" id="260671"/>
    <lineage>
        <taxon>Eukaryota</taxon>
        <taxon>Fungi</taxon>
        <taxon>Dikarya</taxon>
        <taxon>Ascomycota</taxon>
        <taxon>Pezizomycotina</taxon>
        <taxon>Sordariomycetes</taxon>
        <taxon>Sordariomycetidae</taxon>
        <taxon>Sordariales</taxon>
        <taxon>Lasiosphaeriaceae</taxon>
        <taxon>Lasiosphaeria</taxon>
    </lineage>
</organism>
<feature type="coiled-coil region" evidence="8">
    <location>
        <begin position="897"/>
        <end position="980"/>
    </location>
</feature>
<evidence type="ECO:0000256" key="3">
    <source>
        <dbReference type="ARBA" id="ARBA00022448"/>
    </source>
</evidence>
<protein>
    <recommendedName>
        <fullName evidence="2 7">Autophagy-related protein 11</fullName>
    </recommendedName>
</protein>
<dbReference type="GO" id="GO:1903599">
    <property type="term" value="P:positive regulation of autophagy of mitochondrion"/>
    <property type="evidence" value="ECO:0007669"/>
    <property type="project" value="UniProtKB-UniRule"/>
</dbReference>
<dbReference type="SUPFAM" id="SSF57997">
    <property type="entry name" value="Tropomyosin"/>
    <property type="match status" value="1"/>
</dbReference>
<dbReference type="GO" id="GO:0000045">
    <property type="term" value="P:autophagosome assembly"/>
    <property type="evidence" value="ECO:0007669"/>
    <property type="project" value="UniProtKB-UniRule"/>
</dbReference>
<dbReference type="Pfam" id="PF10377">
    <property type="entry name" value="ATG11"/>
    <property type="match status" value="1"/>
</dbReference>
<feature type="region of interest" description="Disordered" evidence="9">
    <location>
        <begin position="1333"/>
        <end position="1400"/>
    </location>
</feature>
<evidence type="ECO:0000313" key="13">
    <source>
        <dbReference type="Proteomes" id="UP001275084"/>
    </source>
</evidence>
<feature type="compositionally biased region" description="Polar residues" evidence="9">
    <location>
        <begin position="1347"/>
        <end position="1356"/>
    </location>
</feature>
<feature type="region of interest" description="Disordered" evidence="9">
    <location>
        <begin position="1281"/>
        <end position="1315"/>
    </location>
</feature>
<evidence type="ECO:0000256" key="4">
    <source>
        <dbReference type="ARBA" id="ARBA00022927"/>
    </source>
</evidence>
<dbReference type="Gene3D" id="1.10.287.1490">
    <property type="match status" value="1"/>
</dbReference>
<dbReference type="GO" id="GO:0015031">
    <property type="term" value="P:protein transport"/>
    <property type="evidence" value="ECO:0007669"/>
    <property type="project" value="UniProtKB-KW"/>
</dbReference>
<feature type="coiled-coil region" evidence="8">
    <location>
        <begin position="557"/>
        <end position="591"/>
    </location>
</feature>
<dbReference type="GO" id="GO:0000422">
    <property type="term" value="P:autophagy of mitochondrion"/>
    <property type="evidence" value="ECO:0007669"/>
    <property type="project" value="TreeGrafter"/>
</dbReference>
<dbReference type="GO" id="GO:0034045">
    <property type="term" value="C:phagophore assembly site membrane"/>
    <property type="evidence" value="ECO:0007669"/>
    <property type="project" value="UniProtKB-SubCell"/>
</dbReference>
<evidence type="ECO:0000256" key="8">
    <source>
        <dbReference type="SAM" id="Coils"/>
    </source>
</evidence>